<keyword evidence="1" id="KW-1133">Transmembrane helix</keyword>
<sequence>MLIPKWLRIFDILSGILYVIVACLSIINLDHKQIARVYLLAINLLLLGFVKIISGLNYNKISKKMLVLNAFMGISIIVFAIYIILIPDMIFESLVLLILIAIMGQGIYRTLFAIFNKKLSIWATFVNLSIGILMIAISTIVYQTTNLSIEILIVLLSISFIINAIGRILSGISGYYNSSKILTRSQPTRKNYRLFLWIMTSVMLLSIVFAIIFYPEQYLWNEEYISNLGRISSRSGLENTTSRLIFTVGFLYVSASMFFLSIFILFDKKLNKLDVSKSIFLFLSGVGSLGTAVPTGLPETSSIHIWGTALFIFSFIVFLILSHFVKYKKTKLNKRKKTDDIFDKSFSFVVVICTTLYLLTFLFKIEQYVYLAQKIVFLLLIILVLLLDKEDFSESFK</sequence>
<dbReference type="PROSITE" id="PS51257">
    <property type="entry name" value="PROKAR_LIPOPROTEIN"/>
    <property type="match status" value="1"/>
</dbReference>
<feature type="transmembrane region" description="Helical" evidence="1">
    <location>
        <begin position="346"/>
        <end position="363"/>
    </location>
</feature>
<evidence type="ECO:0008006" key="4">
    <source>
        <dbReference type="Google" id="ProtNLM"/>
    </source>
</evidence>
<proteinExistence type="predicted"/>
<feature type="transmembrane region" description="Helical" evidence="1">
    <location>
        <begin position="66"/>
        <end position="84"/>
    </location>
</feature>
<keyword evidence="1" id="KW-0812">Transmembrane</keyword>
<feature type="transmembrane region" description="Helical" evidence="1">
    <location>
        <begin position="244"/>
        <end position="266"/>
    </location>
</feature>
<accession>A0ABY6HN40</accession>
<dbReference type="EMBL" id="CP104013">
    <property type="protein sequence ID" value="UYP44292.1"/>
    <property type="molecule type" value="Genomic_DNA"/>
</dbReference>
<name>A0ABY6HN40_9ARCH</name>
<dbReference type="Proteomes" id="UP001208689">
    <property type="component" value="Chromosome"/>
</dbReference>
<feature type="transmembrane region" description="Helical" evidence="1">
    <location>
        <begin position="303"/>
        <end position="325"/>
    </location>
</feature>
<feature type="transmembrane region" description="Helical" evidence="1">
    <location>
        <begin position="194"/>
        <end position="214"/>
    </location>
</feature>
<evidence type="ECO:0000313" key="3">
    <source>
        <dbReference type="Proteomes" id="UP001208689"/>
    </source>
</evidence>
<evidence type="ECO:0000256" key="1">
    <source>
        <dbReference type="SAM" id="Phobius"/>
    </source>
</evidence>
<organism evidence="2 3">
    <name type="scientific">Candidatus Lokiarchaeum ossiferum</name>
    <dbReference type="NCBI Taxonomy" id="2951803"/>
    <lineage>
        <taxon>Archaea</taxon>
        <taxon>Promethearchaeati</taxon>
        <taxon>Promethearchaeota</taxon>
        <taxon>Promethearchaeia</taxon>
        <taxon>Promethearchaeales</taxon>
        <taxon>Promethearchaeaceae</taxon>
        <taxon>Candidatus Lokiarchaeum</taxon>
    </lineage>
</organism>
<feature type="transmembrane region" description="Helical" evidence="1">
    <location>
        <begin position="369"/>
        <end position="387"/>
    </location>
</feature>
<gene>
    <name evidence="2" type="ORF">NEF87_000577</name>
</gene>
<feature type="transmembrane region" description="Helical" evidence="1">
    <location>
        <begin position="12"/>
        <end position="29"/>
    </location>
</feature>
<reference evidence="2" key="1">
    <citation type="submission" date="2022-09" db="EMBL/GenBank/DDBJ databases">
        <title>Actin cytoskeleton and complex cell architecture in an #Asgard archaeon.</title>
        <authorList>
            <person name="Ponce Toledo R.I."/>
            <person name="Schleper C."/>
            <person name="Rodrigues Oliveira T."/>
            <person name="Wollweber F."/>
            <person name="Xu J."/>
            <person name="Rittmann S."/>
            <person name="Klingl A."/>
            <person name="Pilhofer M."/>
        </authorList>
    </citation>
    <scope>NUCLEOTIDE SEQUENCE</scope>
    <source>
        <strain evidence="2">B-35</strain>
    </source>
</reference>
<feature type="transmembrane region" description="Helical" evidence="1">
    <location>
        <begin position="120"/>
        <end position="142"/>
    </location>
</feature>
<evidence type="ECO:0000313" key="2">
    <source>
        <dbReference type="EMBL" id="UYP44292.1"/>
    </source>
</evidence>
<feature type="transmembrane region" description="Helical" evidence="1">
    <location>
        <begin position="90"/>
        <end position="108"/>
    </location>
</feature>
<feature type="transmembrane region" description="Helical" evidence="1">
    <location>
        <begin position="35"/>
        <end position="54"/>
    </location>
</feature>
<keyword evidence="3" id="KW-1185">Reference proteome</keyword>
<feature type="transmembrane region" description="Helical" evidence="1">
    <location>
        <begin position="148"/>
        <end position="173"/>
    </location>
</feature>
<protein>
    <recommendedName>
        <fullName evidence="4">DUF998 domain-containing protein</fullName>
    </recommendedName>
</protein>
<keyword evidence="1" id="KW-0472">Membrane</keyword>
<feature type="transmembrane region" description="Helical" evidence="1">
    <location>
        <begin position="278"/>
        <end position="297"/>
    </location>
</feature>